<sequence length="190" mass="20805">MEYDAETLQGYHKLKDQALELYGQLLKRILNGREISREAAESAIEEVLGNMGVVKLFIGGLKALLYNDLRRMGVLAIGHSGGWKAGERAMLTSLGMWLSRCIDKVDAETLGALAIASCYLKDWGLDPQEAGFCYGIYRGLPDKYAPIVKRAVVVFHNKTPPECIPYGSDIIKARALLTSPLESLSGLTTA</sequence>
<evidence type="ECO:0000313" key="3">
    <source>
        <dbReference type="Proteomes" id="UP000256877"/>
    </source>
</evidence>
<proteinExistence type="predicted"/>
<dbReference type="AlphaFoldDB" id="A0A371R2B9"/>
<protein>
    <submittedName>
        <fullName evidence="1">Uncharacterized protein</fullName>
    </submittedName>
</protein>
<reference evidence="3 4" key="1">
    <citation type="submission" date="2017-07" db="EMBL/GenBank/DDBJ databases">
        <title>Draft genome sequence of aerobic hyperthermophilic archaea, Pyrobaculum aerophilum YKB31 and YKB32.</title>
        <authorList>
            <person name="Mochizuki T."/>
            <person name="Berliner A.J."/>
            <person name="Yoshida-Takashima Y."/>
            <person name="Takaki Y."/>
            <person name="Nunoura T."/>
            <person name="Takai K."/>
        </authorList>
    </citation>
    <scope>NUCLEOTIDE SEQUENCE [LARGE SCALE GENOMIC DNA]</scope>
    <source>
        <strain evidence="2 4">YKB31</strain>
        <strain evidence="1 3">YKB32</strain>
    </source>
</reference>
<comment type="caution">
    <text evidence="1">The sequence shown here is derived from an EMBL/GenBank/DDBJ whole genome shotgun (WGS) entry which is preliminary data.</text>
</comment>
<dbReference type="Proteomes" id="UP000256877">
    <property type="component" value="Unassembled WGS sequence"/>
</dbReference>
<dbReference type="EMBL" id="NMUF01000024">
    <property type="protein sequence ID" value="RFA97637.1"/>
    <property type="molecule type" value="Genomic_DNA"/>
</dbReference>
<name>A0A371R2B9_9CREN</name>
<dbReference type="Proteomes" id="UP000257123">
    <property type="component" value="Unassembled WGS sequence"/>
</dbReference>
<organism evidence="1 3">
    <name type="scientific">Pyrobaculum aerophilum</name>
    <dbReference type="NCBI Taxonomy" id="13773"/>
    <lineage>
        <taxon>Archaea</taxon>
        <taxon>Thermoproteota</taxon>
        <taxon>Thermoprotei</taxon>
        <taxon>Thermoproteales</taxon>
        <taxon>Thermoproteaceae</taxon>
        <taxon>Pyrobaculum</taxon>
    </lineage>
</organism>
<evidence type="ECO:0000313" key="4">
    <source>
        <dbReference type="Proteomes" id="UP000257123"/>
    </source>
</evidence>
<dbReference type="OrthoDB" id="29131at2157"/>
<accession>A0A371R2B9</accession>
<gene>
    <name evidence="2" type="ORF">CGL51_01605</name>
    <name evidence="1" type="ORF">CGL52_08860</name>
</gene>
<dbReference type="EMBL" id="NMUE01000003">
    <property type="protein sequence ID" value="RFA98121.1"/>
    <property type="molecule type" value="Genomic_DNA"/>
</dbReference>
<dbReference type="RefSeq" id="WP_116420495.1">
    <property type="nucleotide sequence ID" value="NZ_NMUE01000003.1"/>
</dbReference>
<evidence type="ECO:0000313" key="2">
    <source>
        <dbReference type="EMBL" id="RFA98121.1"/>
    </source>
</evidence>
<evidence type="ECO:0000313" key="1">
    <source>
        <dbReference type="EMBL" id="RFA97637.1"/>
    </source>
</evidence>